<dbReference type="Proteomes" id="UP000699042">
    <property type="component" value="Unassembled WGS sequence"/>
</dbReference>
<dbReference type="AlphaFoldDB" id="A0A9P7RFJ8"/>
<keyword evidence="2" id="KW-1185">Reference proteome</keyword>
<feature type="non-terminal residue" evidence="1">
    <location>
        <position position="1"/>
    </location>
</feature>
<comment type="caution">
    <text evidence="1">The sequence shown here is derived from an EMBL/GenBank/DDBJ whole genome shotgun (WGS) entry which is preliminary data.</text>
</comment>
<sequence length="61" mass="7152">TLRSCLTFRLYHLTSTVTIYHPLSIAFRVVSRCRDQQQQHWVPKQIPPGRIQRVPHLALST</sequence>
<feature type="non-terminal residue" evidence="1">
    <location>
        <position position="61"/>
    </location>
</feature>
<proteinExistence type="predicted"/>
<gene>
    <name evidence="1" type="ORF">JMJ77_007967</name>
</gene>
<dbReference type="EMBL" id="JAESDN010000002">
    <property type="protein sequence ID" value="KAG7055512.1"/>
    <property type="molecule type" value="Genomic_DNA"/>
</dbReference>
<name>A0A9P7RFJ8_9PEZI</name>
<protein>
    <submittedName>
        <fullName evidence="1">Uncharacterized protein</fullName>
    </submittedName>
</protein>
<evidence type="ECO:0000313" key="1">
    <source>
        <dbReference type="EMBL" id="KAG7055512.1"/>
    </source>
</evidence>
<organism evidence="1 2">
    <name type="scientific">Colletotrichum scovillei</name>
    <dbReference type="NCBI Taxonomy" id="1209932"/>
    <lineage>
        <taxon>Eukaryota</taxon>
        <taxon>Fungi</taxon>
        <taxon>Dikarya</taxon>
        <taxon>Ascomycota</taxon>
        <taxon>Pezizomycotina</taxon>
        <taxon>Sordariomycetes</taxon>
        <taxon>Hypocreomycetidae</taxon>
        <taxon>Glomerellales</taxon>
        <taxon>Glomerellaceae</taxon>
        <taxon>Colletotrichum</taxon>
        <taxon>Colletotrichum acutatum species complex</taxon>
    </lineage>
</organism>
<accession>A0A9P7RFJ8</accession>
<evidence type="ECO:0000313" key="2">
    <source>
        <dbReference type="Proteomes" id="UP000699042"/>
    </source>
</evidence>
<reference evidence="1" key="1">
    <citation type="submission" date="2021-05" db="EMBL/GenBank/DDBJ databases">
        <title>Comparative genomics of three Colletotrichum scovillei strains and genetic complementation revealed genes involved fungal growth and virulence on chili pepper.</title>
        <authorList>
            <person name="Hsieh D.-K."/>
            <person name="Chuang S.-C."/>
            <person name="Chen C.-Y."/>
            <person name="Chao Y.-T."/>
            <person name="Lu M.-Y.J."/>
            <person name="Lee M.-H."/>
            <person name="Shih M.-C."/>
        </authorList>
    </citation>
    <scope>NUCLEOTIDE SEQUENCE</scope>
    <source>
        <strain evidence="1">Coll-153</strain>
    </source>
</reference>